<feature type="domain" description="DNA methylase N-4/N-6" evidence="3">
    <location>
        <begin position="19"/>
        <end position="93"/>
    </location>
</feature>
<evidence type="ECO:0000313" key="5">
    <source>
        <dbReference type="Proteomes" id="UP000247715"/>
    </source>
</evidence>
<dbReference type="Pfam" id="PF01555">
    <property type="entry name" value="N6_N4_Mtase"/>
    <property type="match status" value="2"/>
</dbReference>
<dbReference type="AlphaFoldDB" id="A0A318UA24"/>
<organism evidence="4 5">
    <name type="scientific">Metamycoplasma alkalescens</name>
    <dbReference type="NCBI Taxonomy" id="45363"/>
    <lineage>
        <taxon>Bacteria</taxon>
        <taxon>Bacillati</taxon>
        <taxon>Mycoplasmatota</taxon>
        <taxon>Mycoplasmoidales</taxon>
        <taxon>Metamycoplasmataceae</taxon>
        <taxon>Metamycoplasma</taxon>
    </lineage>
</organism>
<accession>A0A318UA24</accession>
<evidence type="ECO:0000256" key="1">
    <source>
        <dbReference type="ARBA" id="ARBA00022603"/>
    </source>
</evidence>
<dbReference type="GO" id="GO:0008170">
    <property type="term" value="F:N-methyltransferase activity"/>
    <property type="evidence" value="ECO:0007669"/>
    <property type="project" value="InterPro"/>
</dbReference>
<evidence type="ECO:0000313" key="4">
    <source>
        <dbReference type="EMBL" id="PYF43732.1"/>
    </source>
</evidence>
<dbReference type="EMBL" id="QKLP01000001">
    <property type="protein sequence ID" value="PYF43732.1"/>
    <property type="molecule type" value="Genomic_DNA"/>
</dbReference>
<proteinExistence type="predicted"/>
<evidence type="ECO:0000256" key="2">
    <source>
        <dbReference type="ARBA" id="ARBA00022679"/>
    </source>
</evidence>
<sequence length="417" mass="49051">MALIKEFKINNETNSIFLNDKFIENSWKQRSIMWGDPLHKTCAYNAMFPIRVADFFIKKYTNKKDIVLDPFSGRGTTLLQARILNRISYASDLNPLSYVLSKSKEKNLDLEKIINRVNELKKKYYLVNDKEKYLKKINNLETMQIYYSDYNLKQISFLKEKIGKKWKKNSDIDNFILAISLGLMHGPAKKNGDSSYFSLSMSNNLSMSPNYVKKYALKNNLVKPENDIFDLISTKIKKIYQKRTKELNNTKFDGYFKISNALNISKTWNDITPKLIFTSPPYLNIINYTKQNWIKMWMLGYETELDNKKIGLDDFHNINNYLNNFLIKFMKECHQIMNDKSKLIMVIGDVNRNNKVFSIYDHISLIEKETNLILKEIYIDEINQNSKATNSFGSKAGKATQVEKIYVFKKNKYLYKK</sequence>
<reference evidence="4 5" key="1">
    <citation type="submission" date="2018-06" db="EMBL/GenBank/DDBJ databases">
        <title>Genomic Encyclopedia of Archaeal and Bacterial Type Strains, Phase II (KMG-II): from individual species to whole genera.</title>
        <authorList>
            <person name="Goeker M."/>
        </authorList>
    </citation>
    <scope>NUCLEOTIDE SEQUENCE [LARGE SCALE GENOMIC DNA]</scope>
    <source>
        <strain evidence="4 5">ATCC 29103</strain>
    </source>
</reference>
<evidence type="ECO:0000259" key="3">
    <source>
        <dbReference type="Pfam" id="PF01555"/>
    </source>
</evidence>
<keyword evidence="2" id="KW-0808">Transferase</keyword>
<dbReference type="Gene3D" id="3.40.50.150">
    <property type="entry name" value="Vaccinia Virus protein VP39"/>
    <property type="match status" value="2"/>
</dbReference>
<dbReference type="InterPro" id="IPR002941">
    <property type="entry name" value="DNA_methylase_N4/N6"/>
</dbReference>
<keyword evidence="1 4" id="KW-0489">Methyltransferase</keyword>
<dbReference type="GO" id="GO:0003677">
    <property type="term" value="F:DNA binding"/>
    <property type="evidence" value="ECO:0007669"/>
    <property type="project" value="InterPro"/>
</dbReference>
<gene>
    <name evidence="4" type="ORF">BCF88_10150</name>
</gene>
<comment type="caution">
    <text evidence="4">The sequence shown here is derived from an EMBL/GenBank/DDBJ whole genome shotgun (WGS) entry which is preliminary data.</text>
</comment>
<dbReference type="InterPro" id="IPR029063">
    <property type="entry name" value="SAM-dependent_MTases_sf"/>
</dbReference>
<dbReference type="SUPFAM" id="SSF53335">
    <property type="entry name" value="S-adenosyl-L-methionine-dependent methyltransferases"/>
    <property type="match status" value="2"/>
</dbReference>
<dbReference type="Proteomes" id="UP000247715">
    <property type="component" value="Unassembled WGS sequence"/>
</dbReference>
<protein>
    <submittedName>
        <fullName evidence="4">DNA methylase</fullName>
    </submittedName>
</protein>
<dbReference type="RefSeq" id="WP_110858100.1">
    <property type="nucleotide sequence ID" value="NZ_CP190015.1"/>
</dbReference>
<feature type="domain" description="DNA methylase N-4/N-6" evidence="3">
    <location>
        <begin position="274"/>
        <end position="413"/>
    </location>
</feature>
<dbReference type="GO" id="GO:0032259">
    <property type="term" value="P:methylation"/>
    <property type="evidence" value="ECO:0007669"/>
    <property type="project" value="UniProtKB-KW"/>
</dbReference>
<name>A0A318UA24_9BACT</name>